<dbReference type="Proteomes" id="UP000231701">
    <property type="component" value="Chromosome"/>
</dbReference>
<dbReference type="PIRSF" id="PIRSF005917">
    <property type="entry name" value="MTase_YraL"/>
    <property type="match status" value="1"/>
</dbReference>
<dbReference type="NCBIfam" id="TIGR00096">
    <property type="entry name" value="16S rRNA (cytidine(1402)-2'-O)-methyltransferase"/>
    <property type="match status" value="1"/>
</dbReference>
<dbReference type="InterPro" id="IPR008189">
    <property type="entry name" value="rRNA_ssu_MeTfrase_I"/>
</dbReference>
<evidence type="ECO:0000313" key="8">
    <source>
        <dbReference type="EMBL" id="ATX80371.1"/>
    </source>
</evidence>
<dbReference type="InterPro" id="IPR014776">
    <property type="entry name" value="4pyrrole_Mease_sub2"/>
</dbReference>
<comment type="catalytic activity">
    <reaction evidence="6">
        <text>cytidine(1402) in 16S rRNA + S-adenosyl-L-methionine = 2'-O-methylcytidine(1402) in 16S rRNA + S-adenosyl-L-homocysteine + H(+)</text>
        <dbReference type="Rhea" id="RHEA:42924"/>
        <dbReference type="Rhea" id="RHEA-COMP:10285"/>
        <dbReference type="Rhea" id="RHEA-COMP:10286"/>
        <dbReference type="ChEBI" id="CHEBI:15378"/>
        <dbReference type="ChEBI" id="CHEBI:57856"/>
        <dbReference type="ChEBI" id="CHEBI:59789"/>
        <dbReference type="ChEBI" id="CHEBI:74495"/>
        <dbReference type="ChEBI" id="CHEBI:82748"/>
        <dbReference type="EC" id="2.1.1.198"/>
    </reaction>
</comment>
<feature type="domain" description="Tetrapyrrole methylase" evidence="7">
    <location>
        <begin position="14"/>
        <end position="213"/>
    </location>
</feature>
<evidence type="ECO:0000259" key="7">
    <source>
        <dbReference type="Pfam" id="PF00590"/>
    </source>
</evidence>
<dbReference type="FunFam" id="3.30.950.10:FF:000002">
    <property type="entry name" value="Ribosomal RNA small subunit methyltransferase I"/>
    <property type="match status" value="1"/>
</dbReference>
<dbReference type="PANTHER" id="PTHR46111:SF1">
    <property type="entry name" value="RIBOSOMAL RNA SMALL SUBUNIT METHYLTRANSFERASE I"/>
    <property type="match status" value="1"/>
</dbReference>
<dbReference type="InterPro" id="IPR035996">
    <property type="entry name" value="4pyrrol_Methylase_sf"/>
</dbReference>
<keyword evidence="3 6" id="KW-0489">Methyltransferase</keyword>
<dbReference type="InterPro" id="IPR014777">
    <property type="entry name" value="4pyrrole_Mease_sub1"/>
</dbReference>
<dbReference type="PANTHER" id="PTHR46111">
    <property type="entry name" value="RIBOSOMAL RNA SMALL SUBUNIT METHYLTRANSFERASE I"/>
    <property type="match status" value="1"/>
</dbReference>
<dbReference type="GO" id="GO:0070677">
    <property type="term" value="F:rRNA (cytosine-2'-O-)-methyltransferase activity"/>
    <property type="evidence" value="ECO:0007669"/>
    <property type="project" value="UniProtKB-UniRule"/>
</dbReference>
<dbReference type="PROSITE" id="PS01296">
    <property type="entry name" value="RSMI"/>
    <property type="match status" value="1"/>
</dbReference>
<dbReference type="FunFam" id="3.40.1010.10:FF:000002">
    <property type="entry name" value="Ribosomal RNA small subunit methyltransferase I"/>
    <property type="match status" value="1"/>
</dbReference>
<reference evidence="8 9" key="1">
    <citation type="submission" date="2016-12" db="EMBL/GenBank/DDBJ databases">
        <title>Isolation and genomic insights into novel planktonic Zetaproteobacteria from stratified waters of the Chesapeake Bay.</title>
        <authorList>
            <person name="McAllister S.M."/>
            <person name="Kato S."/>
            <person name="Chan C.S."/>
            <person name="Chiu B.K."/>
            <person name="Field E.K."/>
        </authorList>
    </citation>
    <scope>NUCLEOTIDE SEQUENCE [LARGE SCALE GENOMIC DNA]</scope>
    <source>
        <strain evidence="8 9">CP-5</strain>
    </source>
</reference>
<dbReference type="Pfam" id="PF00590">
    <property type="entry name" value="TP_methylase"/>
    <property type="match status" value="1"/>
</dbReference>
<dbReference type="EMBL" id="CP018799">
    <property type="protein sequence ID" value="ATX80371.1"/>
    <property type="molecule type" value="Genomic_DNA"/>
</dbReference>
<comment type="subcellular location">
    <subcellularLocation>
        <location evidence="6">Cytoplasm</location>
    </subcellularLocation>
</comment>
<keyword evidence="5 6" id="KW-0949">S-adenosyl-L-methionine</keyword>
<dbReference type="SUPFAM" id="SSF53790">
    <property type="entry name" value="Tetrapyrrole methylase"/>
    <property type="match status" value="1"/>
</dbReference>
<sequence length="285" mass="31050">MESQPKHQTPTGQLFVVATPIGNLGDITYRAVETLKNVDLIAAEDTRTSRKLLQHCGISTPMIAVHEHNEEYAAGKLLQRLQQGESIALISDAGTPLISDPGYRLVRKLRSEGIRITPIPGASSVLTALCAAGLPTDHFRFEGFLPRSGASRSTAMQRVAESSETNVILESPRRLLSSLKNLQPLLEEVRELVVARELTKLHEEFISGTVAELIAHFSEHAPRGEIVLIVAPCLPKVRGEIHDEDIHALLETAVMQALPPSARAKSVAKELGVSKSRVYDLITGQ</sequence>
<dbReference type="GO" id="GO:0005737">
    <property type="term" value="C:cytoplasm"/>
    <property type="evidence" value="ECO:0007669"/>
    <property type="project" value="UniProtKB-SubCell"/>
</dbReference>
<dbReference type="InterPro" id="IPR018063">
    <property type="entry name" value="SAM_MeTrfase_RsmI_CS"/>
</dbReference>
<dbReference type="EC" id="2.1.1.198" evidence="6"/>
<comment type="function">
    <text evidence="6">Catalyzes the 2'-O-methylation of the ribose of cytidine 1402 (C1402) in 16S rRNA.</text>
</comment>
<evidence type="ECO:0000256" key="4">
    <source>
        <dbReference type="ARBA" id="ARBA00022679"/>
    </source>
</evidence>
<evidence type="ECO:0000256" key="1">
    <source>
        <dbReference type="ARBA" id="ARBA00022490"/>
    </source>
</evidence>
<dbReference type="InterPro" id="IPR000878">
    <property type="entry name" value="4pyrrol_Mease"/>
</dbReference>
<keyword evidence="1 6" id="KW-0963">Cytoplasm</keyword>
<keyword evidence="9" id="KW-1185">Reference proteome</keyword>
<dbReference type="Gene3D" id="3.40.1010.10">
    <property type="entry name" value="Cobalt-precorrin-4 Transmethylase, Domain 1"/>
    <property type="match status" value="1"/>
</dbReference>
<dbReference type="CDD" id="cd11648">
    <property type="entry name" value="RsmI"/>
    <property type="match status" value="1"/>
</dbReference>
<name>A0A2K8L3F6_MARES</name>
<evidence type="ECO:0000256" key="5">
    <source>
        <dbReference type="ARBA" id="ARBA00022691"/>
    </source>
</evidence>
<dbReference type="AlphaFoldDB" id="A0A2K8L3F6"/>
<gene>
    <name evidence="6" type="primary">rsmI</name>
    <name evidence="8" type="ORF">Ga0123461_1965</name>
</gene>
<organism evidence="8 9">
    <name type="scientific">Mariprofundus aestuarium</name>
    <dbReference type="NCBI Taxonomy" id="1921086"/>
    <lineage>
        <taxon>Bacteria</taxon>
        <taxon>Pseudomonadati</taxon>
        <taxon>Pseudomonadota</taxon>
        <taxon>Candidatius Mariprofundia</taxon>
        <taxon>Mariprofundales</taxon>
        <taxon>Mariprofundaceae</taxon>
        <taxon>Mariprofundus</taxon>
    </lineage>
</organism>
<dbReference type="Gene3D" id="3.30.950.10">
    <property type="entry name" value="Methyltransferase, Cobalt-precorrin-4 Transmethylase, Domain 2"/>
    <property type="match status" value="1"/>
</dbReference>
<evidence type="ECO:0000256" key="2">
    <source>
        <dbReference type="ARBA" id="ARBA00022552"/>
    </source>
</evidence>
<keyword evidence="2 6" id="KW-0698">rRNA processing</keyword>
<dbReference type="RefSeq" id="WP_100278145.1">
    <property type="nucleotide sequence ID" value="NZ_CP018799.1"/>
</dbReference>
<dbReference type="OrthoDB" id="9809084at2"/>
<dbReference type="HAMAP" id="MF_01877">
    <property type="entry name" value="16SrRNA_methyltr_I"/>
    <property type="match status" value="1"/>
</dbReference>
<evidence type="ECO:0000313" key="9">
    <source>
        <dbReference type="Proteomes" id="UP000231701"/>
    </source>
</evidence>
<dbReference type="KEGG" id="maes:Ga0123461_1965"/>
<keyword evidence="4 6" id="KW-0808">Transferase</keyword>
<proteinExistence type="inferred from homology"/>
<evidence type="ECO:0000256" key="3">
    <source>
        <dbReference type="ARBA" id="ARBA00022603"/>
    </source>
</evidence>
<accession>A0A2K8L3F6</accession>
<comment type="similarity">
    <text evidence="6">Belongs to the methyltransferase superfamily. RsmI family.</text>
</comment>
<protein>
    <recommendedName>
        <fullName evidence="6">Ribosomal RNA small subunit methyltransferase I</fullName>
        <ecNumber evidence="6">2.1.1.198</ecNumber>
    </recommendedName>
    <alternativeName>
        <fullName evidence="6">16S rRNA 2'-O-ribose C1402 methyltransferase</fullName>
    </alternativeName>
    <alternativeName>
        <fullName evidence="6">rRNA (cytidine-2'-O-)-methyltransferase RsmI</fullName>
    </alternativeName>
</protein>
<evidence type="ECO:0000256" key="6">
    <source>
        <dbReference type="HAMAP-Rule" id="MF_01877"/>
    </source>
</evidence>